<dbReference type="AlphaFoldDB" id="A0A3A3GGT0"/>
<dbReference type="RefSeq" id="WP_119794797.1">
    <property type="nucleotide sequence ID" value="NZ_QYZD01000016.1"/>
</dbReference>
<organism evidence="1 2">
    <name type="scientific">Paenibacillus thiaminolyticus</name>
    <name type="common">Bacillus thiaminolyticus</name>
    <dbReference type="NCBI Taxonomy" id="49283"/>
    <lineage>
        <taxon>Bacteria</taxon>
        <taxon>Bacillati</taxon>
        <taxon>Bacillota</taxon>
        <taxon>Bacilli</taxon>
        <taxon>Bacillales</taxon>
        <taxon>Paenibacillaceae</taxon>
        <taxon>Paenibacillus</taxon>
    </lineage>
</organism>
<dbReference type="Proteomes" id="UP000266177">
    <property type="component" value="Unassembled WGS sequence"/>
</dbReference>
<evidence type="ECO:0000313" key="2">
    <source>
        <dbReference type="Proteomes" id="UP000266177"/>
    </source>
</evidence>
<gene>
    <name evidence="1" type="ORF">DQX05_17355</name>
</gene>
<comment type="caution">
    <text evidence="1">The sequence shown here is derived from an EMBL/GenBank/DDBJ whole genome shotgun (WGS) entry which is preliminary data.</text>
</comment>
<dbReference type="OrthoDB" id="40611at2"/>
<accession>A0A3A3GGT0</accession>
<sequence length="402" mass="43851">MTIEADPTSVLITGARAPAALEWARLLHAADCRVYVCDSLPAYVSRYSRAAAGAFTVPAPRFGAEAFADAVAEAVAKHGIGLIVPTCEEIFYLARYRERLEQAGAALFADRLPALLRLHHKLDFIRTAASHGLRVPDTRLIGTPADLREALSAWNDRERVVLKPAYSRFASQVQIGSPRPGRGYIQAPASLSPGNPWVLQQYIEGAPICTYSIVSHGRVVAHAAYEARYRVGLGAAVQFAALDHPGALRWVRRFAEAERLTGQIAFDFIEAPGGALFPIECNPRATSGIHLFAPEDGIAEAALRHGEPEREQALIAPPGGRQAMFGLAMAACLLRRGLAWTERREALRALCRSRDVLFRARDPWPVLGQVPAMFALLRLGREHGVPLMEASTIDLEWNGDTT</sequence>
<proteinExistence type="predicted"/>
<reference evidence="1 2" key="1">
    <citation type="submission" date="2018-09" db="EMBL/GenBank/DDBJ databases">
        <title>Paenibacillus SK2017-BO5.</title>
        <authorList>
            <person name="Piskunova J.V."/>
            <person name="Dubiley S.A."/>
            <person name="Severinov K.V."/>
        </authorList>
    </citation>
    <scope>NUCLEOTIDE SEQUENCE [LARGE SCALE GENOMIC DNA]</scope>
    <source>
        <strain evidence="1 2">BO5</strain>
    </source>
</reference>
<name>A0A3A3GGT0_PANTH</name>
<dbReference type="EMBL" id="QYZD01000016">
    <property type="protein sequence ID" value="RJG22433.1"/>
    <property type="molecule type" value="Genomic_DNA"/>
</dbReference>
<dbReference type="SUPFAM" id="SSF56059">
    <property type="entry name" value="Glutathione synthetase ATP-binding domain-like"/>
    <property type="match status" value="1"/>
</dbReference>
<evidence type="ECO:0000313" key="1">
    <source>
        <dbReference type="EMBL" id="RJG22433.1"/>
    </source>
</evidence>
<dbReference type="Gene3D" id="3.40.50.20">
    <property type="match status" value="1"/>
</dbReference>
<protein>
    <submittedName>
        <fullName evidence="1">ATP-grasp domain-containing protein</fullName>
    </submittedName>
</protein>
<dbReference type="Gene3D" id="3.30.470.20">
    <property type="entry name" value="ATP-grasp fold, B domain"/>
    <property type="match status" value="1"/>
</dbReference>